<dbReference type="InterPro" id="IPR011545">
    <property type="entry name" value="DEAD/DEAH_box_helicase_dom"/>
</dbReference>
<evidence type="ECO:0000313" key="13">
    <source>
        <dbReference type="Proteomes" id="UP000014541"/>
    </source>
</evidence>
<evidence type="ECO:0000256" key="1">
    <source>
        <dbReference type="ARBA" id="ARBA00022741"/>
    </source>
</evidence>
<evidence type="ECO:0000256" key="2">
    <source>
        <dbReference type="ARBA" id="ARBA00022801"/>
    </source>
</evidence>
<dbReference type="RefSeq" id="WP_016525166.1">
    <property type="nucleotide sequence ID" value="NZ_KE332518.1"/>
</dbReference>
<evidence type="ECO:0000259" key="10">
    <source>
        <dbReference type="PROSITE" id="PS51194"/>
    </source>
</evidence>
<proteinExistence type="inferred from homology"/>
<feature type="compositionally biased region" description="Polar residues" evidence="8">
    <location>
        <begin position="521"/>
        <end position="531"/>
    </location>
</feature>
<evidence type="ECO:0000256" key="7">
    <source>
        <dbReference type="RuleBase" id="RU000492"/>
    </source>
</evidence>
<feature type="compositionally biased region" description="Low complexity" evidence="8">
    <location>
        <begin position="544"/>
        <end position="556"/>
    </location>
</feature>
<dbReference type="InterPro" id="IPR050079">
    <property type="entry name" value="DEAD_box_RNA_helicase"/>
</dbReference>
<dbReference type="GO" id="GO:0016787">
    <property type="term" value="F:hydrolase activity"/>
    <property type="evidence" value="ECO:0007669"/>
    <property type="project" value="UniProtKB-KW"/>
</dbReference>
<feature type="domain" description="Helicase C-terminal" evidence="10">
    <location>
        <begin position="230"/>
        <end position="378"/>
    </location>
</feature>
<dbReference type="CDD" id="cd18787">
    <property type="entry name" value="SF2_C_DEAD"/>
    <property type="match status" value="1"/>
</dbReference>
<dbReference type="GO" id="GO:0003676">
    <property type="term" value="F:nucleic acid binding"/>
    <property type="evidence" value="ECO:0007669"/>
    <property type="project" value="InterPro"/>
</dbReference>
<dbReference type="SMART" id="SM00487">
    <property type="entry name" value="DEXDc"/>
    <property type="match status" value="1"/>
</dbReference>
<dbReference type="InterPro" id="IPR000629">
    <property type="entry name" value="RNA-helicase_DEAD-box_CS"/>
</dbReference>
<evidence type="ECO:0000256" key="5">
    <source>
        <dbReference type="ARBA" id="ARBA00038437"/>
    </source>
</evidence>
<dbReference type="Pfam" id="PF00271">
    <property type="entry name" value="Helicase_C"/>
    <property type="match status" value="1"/>
</dbReference>
<dbReference type="PANTHER" id="PTHR47959:SF10">
    <property type="entry name" value="ATP-DEPENDENT RNA HELICASE RHLB"/>
    <property type="match status" value="1"/>
</dbReference>
<dbReference type="CDD" id="cd00268">
    <property type="entry name" value="DEADc"/>
    <property type="match status" value="1"/>
</dbReference>
<dbReference type="EMBL" id="ATFF01000006">
    <property type="protein sequence ID" value="EPF30555.1"/>
    <property type="molecule type" value="Genomic_DNA"/>
</dbReference>
<dbReference type="PROSITE" id="PS00039">
    <property type="entry name" value="DEAD_ATP_HELICASE"/>
    <property type="match status" value="1"/>
</dbReference>
<evidence type="ECO:0000256" key="4">
    <source>
        <dbReference type="ARBA" id="ARBA00022840"/>
    </source>
</evidence>
<evidence type="ECO:0000313" key="12">
    <source>
        <dbReference type="EMBL" id="EPF30555.1"/>
    </source>
</evidence>
<feature type="region of interest" description="Disordered" evidence="8">
    <location>
        <begin position="480"/>
        <end position="575"/>
    </location>
</feature>
<dbReference type="InterPro" id="IPR027417">
    <property type="entry name" value="P-loop_NTPase"/>
</dbReference>
<keyword evidence="3 7" id="KW-0347">Helicase</keyword>
<dbReference type="InterPro" id="IPR044742">
    <property type="entry name" value="DEAD/DEAH_RhlB"/>
</dbReference>
<comment type="similarity">
    <text evidence="5 7">Belongs to the DEAD box helicase family.</text>
</comment>
<feature type="short sequence motif" description="Q motif" evidence="6">
    <location>
        <begin position="1"/>
        <end position="29"/>
    </location>
</feature>
<evidence type="ECO:0000256" key="6">
    <source>
        <dbReference type="PROSITE-ProRule" id="PRU00552"/>
    </source>
</evidence>
<feature type="domain" description="Helicase ATP-binding" evidence="9">
    <location>
        <begin position="32"/>
        <end position="206"/>
    </location>
</feature>
<dbReference type="GO" id="GO:0003724">
    <property type="term" value="F:RNA helicase activity"/>
    <property type="evidence" value="ECO:0007669"/>
    <property type="project" value="InterPro"/>
</dbReference>
<dbReference type="HOGENOM" id="CLU_003041_28_4_12"/>
<dbReference type="STRING" id="1125699.HMPREF9194_00872"/>
<protein>
    <recommendedName>
        <fullName evidence="14">DEAD/DEAH box helicase</fullName>
    </recommendedName>
</protein>
<organism evidence="12 13">
    <name type="scientific">Treponema maltophilum ATCC 51939</name>
    <dbReference type="NCBI Taxonomy" id="1125699"/>
    <lineage>
        <taxon>Bacteria</taxon>
        <taxon>Pseudomonadati</taxon>
        <taxon>Spirochaetota</taxon>
        <taxon>Spirochaetia</taxon>
        <taxon>Spirochaetales</taxon>
        <taxon>Treponemataceae</taxon>
        <taxon>Treponema</taxon>
    </lineage>
</organism>
<evidence type="ECO:0000256" key="3">
    <source>
        <dbReference type="ARBA" id="ARBA00022806"/>
    </source>
</evidence>
<dbReference type="Gene3D" id="3.40.50.300">
    <property type="entry name" value="P-loop containing nucleotide triphosphate hydrolases"/>
    <property type="match status" value="2"/>
</dbReference>
<comment type="caution">
    <text evidence="12">The sequence shown here is derived from an EMBL/GenBank/DDBJ whole genome shotgun (WGS) entry which is preliminary data.</text>
</comment>
<evidence type="ECO:0000259" key="11">
    <source>
        <dbReference type="PROSITE" id="PS51195"/>
    </source>
</evidence>
<dbReference type="InterPro" id="IPR014001">
    <property type="entry name" value="Helicase_ATP-bd"/>
</dbReference>
<name>S3JZA2_TREMA</name>
<keyword evidence="2 7" id="KW-0378">Hydrolase</keyword>
<dbReference type="eggNOG" id="COG0513">
    <property type="taxonomic scope" value="Bacteria"/>
</dbReference>
<reference evidence="12 13" key="1">
    <citation type="submission" date="2013-04" db="EMBL/GenBank/DDBJ databases">
        <title>The Genome Sequence of Treponema maltophilum ATCC 51939.</title>
        <authorList>
            <consortium name="The Broad Institute Genomics Platform"/>
            <person name="Earl A."/>
            <person name="Ward D."/>
            <person name="Feldgarden M."/>
            <person name="Gevers D."/>
            <person name="Leonetti C."/>
            <person name="Blanton J.M."/>
            <person name="Dewhirst F.E."/>
            <person name="Izard J."/>
            <person name="Walker B."/>
            <person name="Young S."/>
            <person name="Zeng Q."/>
            <person name="Gargeya S."/>
            <person name="Fitzgerald M."/>
            <person name="Haas B."/>
            <person name="Abouelleil A."/>
            <person name="Allen A.W."/>
            <person name="Alvarado L."/>
            <person name="Arachchi H.M."/>
            <person name="Berlin A.M."/>
            <person name="Chapman S.B."/>
            <person name="Gainer-Dewar J."/>
            <person name="Goldberg J."/>
            <person name="Griggs A."/>
            <person name="Gujja S."/>
            <person name="Hansen M."/>
            <person name="Howarth C."/>
            <person name="Imamovic A."/>
            <person name="Ireland A."/>
            <person name="Larimer J."/>
            <person name="McCowan C."/>
            <person name="Murphy C."/>
            <person name="Pearson M."/>
            <person name="Poon T.W."/>
            <person name="Priest M."/>
            <person name="Roberts A."/>
            <person name="Saif S."/>
            <person name="Shea T."/>
            <person name="Sisk P."/>
            <person name="Sykes S."/>
            <person name="Wortman J."/>
            <person name="Nusbaum C."/>
            <person name="Birren B."/>
        </authorList>
    </citation>
    <scope>NUCLEOTIDE SEQUENCE [LARGE SCALE GENOMIC DNA]</scope>
    <source>
        <strain evidence="12 13">ATCC 51939</strain>
    </source>
</reference>
<feature type="compositionally biased region" description="Basic and acidic residues" evidence="8">
    <location>
        <begin position="422"/>
        <end position="441"/>
    </location>
</feature>
<dbReference type="InterPro" id="IPR001650">
    <property type="entry name" value="Helicase_C-like"/>
</dbReference>
<dbReference type="GO" id="GO:0005829">
    <property type="term" value="C:cytosol"/>
    <property type="evidence" value="ECO:0007669"/>
    <property type="project" value="TreeGrafter"/>
</dbReference>
<dbReference type="PROSITE" id="PS51194">
    <property type="entry name" value="HELICASE_CTER"/>
    <property type="match status" value="1"/>
</dbReference>
<feature type="region of interest" description="Disordered" evidence="8">
    <location>
        <begin position="399"/>
        <end position="465"/>
    </location>
</feature>
<gene>
    <name evidence="12" type="ORF">HMPREF9194_00872</name>
</gene>
<evidence type="ECO:0000259" key="9">
    <source>
        <dbReference type="PROSITE" id="PS51192"/>
    </source>
</evidence>
<dbReference type="Pfam" id="PF00270">
    <property type="entry name" value="DEAD"/>
    <property type="match status" value="1"/>
</dbReference>
<sequence length="575" mass="63223">MNFDELQLDEGLAKGIAKAGYTVCTPVQEQVLTKALEGADLYVQSQTGTGKTAAYLITIIQQMMCSPKMKGKKALVMVPTRELAVQVEEEACTLAGETGLKSASFYGGVGYTKQTSLLKKGVDIIIGTPGRLIDLQESAILDLSGVGFLVVDEADRMFDMGFYPDLRKLIKVLPKTECRQTMLFSATLNTYVKNLAWEYTDNAQEITIESENITVDEINQMLLHVSSGDKMKLLLGILKNEKPASVIIFCNTKRSCEVIAKRLRLNGIEAEFIIGDLPQAKRLQVLDSFKSGSLTCLVATDVAARGIDVDDLAMVVNFDLPNESENYVHRIGRTARAGKSGKAYTFCSEQDVYNLPAIERYLGNSIPSSVAFADMFAEDKSDGVYIKLDSYYDENKYDDSGFKQNRGKRGAKSLTRSSFGRYGEKKSDGKSKKPRTKDNRRTNKNSFATGAAGSEAERRHAADMSSLSFEERMKLYREKYGSKQAQSGAEGSYGASDKTADKKRSGSKRHKNRSTKDYRNSPASHQASSAWQAGGGRQADTSRAKAQNAKSAAPAQKKSEKKGFFSALKSLFTKR</sequence>
<dbReference type="OrthoDB" id="9805696at2"/>
<dbReference type="Proteomes" id="UP000014541">
    <property type="component" value="Unassembled WGS sequence"/>
</dbReference>
<dbReference type="InterPro" id="IPR014014">
    <property type="entry name" value="RNA_helicase_DEAD_Q_motif"/>
</dbReference>
<evidence type="ECO:0008006" key="14">
    <source>
        <dbReference type="Google" id="ProtNLM"/>
    </source>
</evidence>
<dbReference type="SUPFAM" id="SSF52540">
    <property type="entry name" value="P-loop containing nucleoside triphosphate hydrolases"/>
    <property type="match status" value="1"/>
</dbReference>
<dbReference type="PATRIC" id="fig|1125699.3.peg.889"/>
<dbReference type="SMART" id="SM00490">
    <property type="entry name" value="HELICc"/>
    <property type="match status" value="1"/>
</dbReference>
<feature type="domain" description="DEAD-box RNA helicase Q" evidence="11">
    <location>
        <begin position="1"/>
        <end position="29"/>
    </location>
</feature>
<dbReference type="PANTHER" id="PTHR47959">
    <property type="entry name" value="ATP-DEPENDENT RNA HELICASE RHLE-RELATED"/>
    <property type="match status" value="1"/>
</dbReference>
<keyword evidence="4 7" id="KW-0067">ATP-binding</keyword>
<accession>S3JZA2</accession>
<keyword evidence="1 7" id="KW-0547">Nucleotide-binding</keyword>
<dbReference type="AlphaFoldDB" id="S3JZA2"/>
<dbReference type="PROSITE" id="PS51192">
    <property type="entry name" value="HELICASE_ATP_BIND_1"/>
    <property type="match status" value="1"/>
</dbReference>
<keyword evidence="13" id="KW-1185">Reference proteome</keyword>
<dbReference type="PROSITE" id="PS51195">
    <property type="entry name" value="Q_MOTIF"/>
    <property type="match status" value="1"/>
</dbReference>
<evidence type="ECO:0000256" key="8">
    <source>
        <dbReference type="SAM" id="MobiDB-lite"/>
    </source>
</evidence>
<dbReference type="GO" id="GO:0005524">
    <property type="term" value="F:ATP binding"/>
    <property type="evidence" value="ECO:0007669"/>
    <property type="project" value="UniProtKB-KW"/>
</dbReference>